<reference evidence="1 2" key="1">
    <citation type="submission" date="2021-05" db="EMBL/GenBank/DDBJ databases">
        <title>Genetic and Functional Diversity in Clade A Lucinid endosymbionts from the Bahamas.</title>
        <authorList>
            <person name="Giani N.M."/>
            <person name="Engel A.S."/>
            <person name="Campbell B.J."/>
        </authorList>
    </citation>
    <scope>NUCLEOTIDE SEQUENCE [LARGE SCALE GENOMIC DNA]</scope>
    <source>
        <strain evidence="1">LUC16012Gg_MoonRockCtena</strain>
    </source>
</reference>
<dbReference type="EMBL" id="JAHHGM010000008">
    <property type="protein sequence ID" value="MBT2989294.1"/>
    <property type="molecule type" value="Genomic_DNA"/>
</dbReference>
<name>A0A944M8L5_9GAMM</name>
<protein>
    <submittedName>
        <fullName evidence="1">Formate dehydrogenase</fullName>
    </submittedName>
</protein>
<evidence type="ECO:0000313" key="1">
    <source>
        <dbReference type="EMBL" id="MBT2989294.1"/>
    </source>
</evidence>
<dbReference type="AlphaFoldDB" id="A0A944M8L5"/>
<dbReference type="InterPro" id="IPR006311">
    <property type="entry name" value="TAT_signal"/>
</dbReference>
<accession>A0A944M8L5</accession>
<dbReference type="Proteomes" id="UP000770889">
    <property type="component" value="Unassembled WGS sequence"/>
</dbReference>
<dbReference type="PROSITE" id="PS51318">
    <property type="entry name" value="TAT"/>
    <property type="match status" value="1"/>
</dbReference>
<comment type="caution">
    <text evidence="1">The sequence shown here is derived from an EMBL/GenBank/DDBJ whole genome shotgun (WGS) entry which is preliminary data.</text>
</comment>
<sequence>MKKELKQTPDQKRRAFLRGTATAGVGAAVAVSLPGLTTASMEDEASADAPKAKKGYRLTPHIAAYYKSTVS</sequence>
<dbReference type="PIRSF" id="PIRSF036704">
    <property type="entry name" value="UCP036704"/>
    <property type="match status" value="1"/>
</dbReference>
<proteinExistence type="predicted"/>
<dbReference type="InterPro" id="IPR014177">
    <property type="entry name" value="Formate_DH_TAT-contain"/>
</dbReference>
<evidence type="ECO:0000313" key="2">
    <source>
        <dbReference type="Proteomes" id="UP000770889"/>
    </source>
</evidence>
<dbReference type="NCBIfam" id="TIGR02811">
    <property type="entry name" value="formate_TAT"/>
    <property type="match status" value="1"/>
</dbReference>
<gene>
    <name evidence="1" type="ORF">KME65_10045</name>
</gene>
<organism evidence="1 2">
    <name type="scientific">Candidatus Thiodiazotropha taylori</name>
    <dbReference type="NCBI Taxonomy" id="2792791"/>
    <lineage>
        <taxon>Bacteria</taxon>
        <taxon>Pseudomonadati</taxon>
        <taxon>Pseudomonadota</taxon>
        <taxon>Gammaproteobacteria</taxon>
        <taxon>Chromatiales</taxon>
        <taxon>Sedimenticolaceae</taxon>
        <taxon>Candidatus Thiodiazotropha</taxon>
    </lineage>
</organism>